<evidence type="ECO:0008006" key="3">
    <source>
        <dbReference type="Google" id="ProtNLM"/>
    </source>
</evidence>
<organism evidence="1 2">
    <name type="scientific">Edaphobacter dinghuensis</name>
    <dbReference type="NCBI Taxonomy" id="1560005"/>
    <lineage>
        <taxon>Bacteria</taxon>
        <taxon>Pseudomonadati</taxon>
        <taxon>Acidobacteriota</taxon>
        <taxon>Terriglobia</taxon>
        <taxon>Terriglobales</taxon>
        <taxon>Acidobacteriaceae</taxon>
        <taxon>Edaphobacter</taxon>
    </lineage>
</organism>
<proteinExistence type="predicted"/>
<evidence type="ECO:0000313" key="2">
    <source>
        <dbReference type="Proteomes" id="UP000647241"/>
    </source>
</evidence>
<reference evidence="1" key="2">
    <citation type="submission" date="2020-09" db="EMBL/GenBank/DDBJ databases">
        <authorList>
            <person name="Sun Q."/>
            <person name="Zhou Y."/>
        </authorList>
    </citation>
    <scope>NUCLEOTIDE SEQUENCE</scope>
    <source>
        <strain evidence="1">CGMCC 1.12997</strain>
    </source>
</reference>
<dbReference type="AlphaFoldDB" id="A0A917M6F0"/>
<dbReference type="EMBL" id="BMGT01000003">
    <property type="protein sequence ID" value="GGG80915.1"/>
    <property type="molecule type" value="Genomic_DNA"/>
</dbReference>
<reference evidence="1" key="1">
    <citation type="journal article" date="2014" name="Int. J. Syst. Evol. Microbiol.">
        <title>Complete genome sequence of Corynebacterium casei LMG S-19264T (=DSM 44701T), isolated from a smear-ripened cheese.</title>
        <authorList>
            <consortium name="US DOE Joint Genome Institute (JGI-PGF)"/>
            <person name="Walter F."/>
            <person name="Albersmeier A."/>
            <person name="Kalinowski J."/>
            <person name="Ruckert C."/>
        </authorList>
    </citation>
    <scope>NUCLEOTIDE SEQUENCE</scope>
    <source>
        <strain evidence="1">CGMCC 1.12997</strain>
    </source>
</reference>
<dbReference type="Gene3D" id="3.40.50.1820">
    <property type="entry name" value="alpha/beta hydrolase"/>
    <property type="match status" value="1"/>
</dbReference>
<keyword evidence="2" id="KW-1185">Reference proteome</keyword>
<comment type="caution">
    <text evidence="1">The sequence shown here is derived from an EMBL/GenBank/DDBJ whole genome shotgun (WGS) entry which is preliminary data.</text>
</comment>
<evidence type="ECO:0000313" key="1">
    <source>
        <dbReference type="EMBL" id="GGG80915.1"/>
    </source>
</evidence>
<dbReference type="SUPFAM" id="SSF53474">
    <property type="entry name" value="alpha/beta-Hydrolases"/>
    <property type="match status" value="1"/>
</dbReference>
<sequence length="97" mass="11311">MGGALDPSGFLSGYYDQDCYLNLPTHYMPNISDAHYFYYYRRNSCILATGVDDVCREMNQQMAHILHTKEIPCRLDVWGDGAGHDWHTWQRMIDAYL</sequence>
<protein>
    <recommendedName>
        <fullName evidence="3">Esterase</fullName>
    </recommendedName>
</protein>
<accession>A0A917M6F0</accession>
<name>A0A917M6F0_9BACT</name>
<gene>
    <name evidence="1" type="ORF">GCM10011585_25450</name>
</gene>
<dbReference type="Proteomes" id="UP000647241">
    <property type="component" value="Unassembled WGS sequence"/>
</dbReference>
<dbReference type="InterPro" id="IPR029058">
    <property type="entry name" value="AB_hydrolase_fold"/>
</dbReference>